<keyword evidence="7" id="KW-0032">Aminotransferase</keyword>
<feature type="domain" description="HTH gntR-type" evidence="6">
    <location>
        <begin position="30"/>
        <end position="98"/>
    </location>
</feature>
<keyword evidence="2" id="KW-0663">Pyridoxal phosphate</keyword>
<dbReference type="InterPro" id="IPR015424">
    <property type="entry name" value="PyrdxlP-dep_Trfase"/>
</dbReference>
<dbReference type="InterPro" id="IPR051446">
    <property type="entry name" value="HTH_trans_reg/aminotransferase"/>
</dbReference>
<dbReference type="SMART" id="SM00345">
    <property type="entry name" value="HTH_GNTR"/>
    <property type="match status" value="1"/>
</dbReference>
<dbReference type="InterPro" id="IPR036388">
    <property type="entry name" value="WH-like_DNA-bd_sf"/>
</dbReference>
<evidence type="ECO:0000256" key="4">
    <source>
        <dbReference type="ARBA" id="ARBA00023125"/>
    </source>
</evidence>
<evidence type="ECO:0000256" key="5">
    <source>
        <dbReference type="ARBA" id="ARBA00023163"/>
    </source>
</evidence>
<keyword evidence="7" id="KW-0808">Transferase</keyword>
<dbReference type="SUPFAM" id="SSF46785">
    <property type="entry name" value="Winged helix' DNA-binding domain"/>
    <property type="match status" value="1"/>
</dbReference>
<comment type="similarity">
    <text evidence="1">In the C-terminal section; belongs to the class-I pyridoxal-phosphate-dependent aminotransferase family.</text>
</comment>
<dbReference type="GO" id="GO:0008483">
    <property type="term" value="F:transaminase activity"/>
    <property type="evidence" value="ECO:0007669"/>
    <property type="project" value="UniProtKB-KW"/>
</dbReference>
<keyword evidence="3" id="KW-0805">Transcription regulation</keyword>
<comment type="caution">
    <text evidence="7">The sequence shown here is derived from an EMBL/GenBank/DDBJ whole genome shotgun (WGS) entry which is preliminary data.</text>
</comment>
<dbReference type="GO" id="GO:0003700">
    <property type="term" value="F:DNA-binding transcription factor activity"/>
    <property type="evidence" value="ECO:0007669"/>
    <property type="project" value="InterPro"/>
</dbReference>
<dbReference type="InterPro" id="IPR004839">
    <property type="entry name" value="Aminotransferase_I/II_large"/>
</dbReference>
<dbReference type="InterPro" id="IPR036390">
    <property type="entry name" value="WH_DNA-bd_sf"/>
</dbReference>
<evidence type="ECO:0000256" key="3">
    <source>
        <dbReference type="ARBA" id="ARBA00023015"/>
    </source>
</evidence>
<gene>
    <name evidence="7" type="ORF">DEM34_14250</name>
</gene>
<dbReference type="Pfam" id="PF00392">
    <property type="entry name" value="GntR"/>
    <property type="match status" value="1"/>
</dbReference>
<reference evidence="7 8" key="1">
    <citation type="submission" date="2018-05" db="EMBL/GenBank/DDBJ databases">
        <title>Spiribacter halobius sp. nov., a moderately halophilic bacterium isolated from marine solar saltern.</title>
        <authorList>
            <person name="Zheng W.-S."/>
            <person name="Lu D.-C."/>
            <person name="Du Z.-J."/>
        </authorList>
    </citation>
    <scope>NUCLEOTIDE SEQUENCE [LARGE SCALE GENOMIC DNA]</scope>
    <source>
        <strain evidence="7 8">E85</strain>
    </source>
</reference>
<organism evidence="7 8">
    <name type="scientific">Sediminicurvatus halobius</name>
    <dbReference type="NCBI Taxonomy" id="2182432"/>
    <lineage>
        <taxon>Bacteria</taxon>
        <taxon>Pseudomonadati</taxon>
        <taxon>Pseudomonadota</taxon>
        <taxon>Gammaproteobacteria</taxon>
        <taxon>Chromatiales</taxon>
        <taxon>Ectothiorhodospiraceae</taxon>
        <taxon>Sediminicurvatus</taxon>
    </lineage>
</organism>
<dbReference type="SUPFAM" id="SSF53383">
    <property type="entry name" value="PLP-dependent transferases"/>
    <property type="match status" value="1"/>
</dbReference>
<sequence length="504" mass="56465">MARGDGMGRKARAASAMWYRLYETLDADAGSPRARVQNLLVQAVVERFLAPGDALPSGRTLARRLGVARSTVTAALRRLMDLGYVESRERSGYYVHPRVQRHFADGGAVPKEGTPSQDAFWEQRFRMDLSGQRNIAKPPDWQDYRYPFLYGQFDARLFPRHEWRDCVRASLSLAGIKAWAPDLIDRDEPSLIRQLQTQLLPARGVWVGTDEILVTAGAQNALFLLAMLLVEDGRVVGVEDPGYPDARNIFEMHGGSVRPIPMDDHGIVVGEAIRECDYLFVTPSHQCPTGVTLPIDRRERLIELANAHGVVIIEDDHESELNFASHPTPALKSLDQTHNVVYIGSLSKTLAHGMRLGYVAGPAALIRELRKVRRLCLRHPANNNEFTAAQFIRNGYHEAYVNYLNGIYRERSQALEAAIRRHLPAWRFRQREGGSALWVQGPANMHGDEVAAAARQQGVLVEPGHVFFSDDRAPRNYLRMGYSSISAEDIDEGIRRLAEVPGVH</sequence>
<keyword evidence="4" id="KW-0238">DNA-binding</keyword>
<dbReference type="EMBL" id="QFFI01000025">
    <property type="protein sequence ID" value="PWG61888.1"/>
    <property type="molecule type" value="Genomic_DNA"/>
</dbReference>
<dbReference type="InterPro" id="IPR000524">
    <property type="entry name" value="Tscrpt_reg_HTH_GntR"/>
</dbReference>
<proteinExistence type="inferred from homology"/>
<dbReference type="Gene3D" id="3.40.640.10">
    <property type="entry name" value="Type I PLP-dependent aspartate aminotransferase-like (Major domain)"/>
    <property type="match status" value="1"/>
</dbReference>
<dbReference type="CDD" id="cd00609">
    <property type="entry name" value="AAT_like"/>
    <property type="match status" value="1"/>
</dbReference>
<dbReference type="CDD" id="cd07377">
    <property type="entry name" value="WHTH_GntR"/>
    <property type="match status" value="1"/>
</dbReference>
<dbReference type="PROSITE" id="PS50949">
    <property type="entry name" value="HTH_GNTR"/>
    <property type="match status" value="1"/>
</dbReference>
<keyword evidence="5" id="KW-0804">Transcription</keyword>
<dbReference type="GO" id="GO:0003677">
    <property type="term" value="F:DNA binding"/>
    <property type="evidence" value="ECO:0007669"/>
    <property type="project" value="UniProtKB-KW"/>
</dbReference>
<dbReference type="Pfam" id="PF00155">
    <property type="entry name" value="Aminotran_1_2"/>
    <property type="match status" value="1"/>
</dbReference>
<evidence type="ECO:0000313" key="7">
    <source>
        <dbReference type="EMBL" id="PWG61888.1"/>
    </source>
</evidence>
<dbReference type="PANTHER" id="PTHR46577">
    <property type="entry name" value="HTH-TYPE TRANSCRIPTIONAL REGULATORY PROTEIN GABR"/>
    <property type="match status" value="1"/>
</dbReference>
<dbReference type="Proteomes" id="UP000245474">
    <property type="component" value="Unassembled WGS sequence"/>
</dbReference>
<protein>
    <submittedName>
        <fullName evidence="7">2-aminoadipate aminotransferase</fullName>
    </submittedName>
</protein>
<evidence type="ECO:0000256" key="1">
    <source>
        <dbReference type="ARBA" id="ARBA00005384"/>
    </source>
</evidence>
<dbReference type="PANTHER" id="PTHR46577:SF1">
    <property type="entry name" value="HTH-TYPE TRANSCRIPTIONAL REGULATORY PROTEIN GABR"/>
    <property type="match status" value="1"/>
</dbReference>
<dbReference type="AlphaFoldDB" id="A0A2U2MYJ9"/>
<dbReference type="InterPro" id="IPR015421">
    <property type="entry name" value="PyrdxlP-dep_Trfase_major"/>
</dbReference>
<name>A0A2U2MYJ9_9GAMM</name>
<dbReference type="Gene3D" id="1.10.10.10">
    <property type="entry name" value="Winged helix-like DNA-binding domain superfamily/Winged helix DNA-binding domain"/>
    <property type="match status" value="1"/>
</dbReference>
<accession>A0A2U2MYJ9</accession>
<dbReference type="PRINTS" id="PR00035">
    <property type="entry name" value="HTHGNTR"/>
</dbReference>
<evidence type="ECO:0000313" key="8">
    <source>
        <dbReference type="Proteomes" id="UP000245474"/>
    </source>
</evidence>
<dbReference type="GO" id="GO:0030170">
    <property type="term" value="F:pyridoxal phosphate binding"/>
    <property type="evidence" value="ECO:0007669"/>
    <property type="project" value="InterPro"/>
</dbReference>
<evidence type="ECO:0000259" key="6">
    <source>
        <dbReference type="PROSITE" id="PS50949"/>
    </source>
</evidence>
<evidence type="ECO:0000256" key="2">
    <source>
        <dbReference type="ARBA" id="ARBA00022898"/>
    </source>
</evidence>
<keyword evidence="8" id="KW-1185">Reference proteome</keyword>